<sequence>MELDLPMRRRRGPNKISEGSVSESTSVDASMDGCFQALDQLANWVRFADTKATILTAGLGVVLTVLVANANTVVSAIKYDVSSAIIVSPLLFLACAALLWTLYWLIRAIGPQTSTAYSEINRFAWPALQEVTVAQLELHIRQVDVASDGWRQVLDLSKLAKRKFEACSRAVAGFSVLALSTLACVLTSVIITS</sequence>
<evidence type="ECO:0000256" key="6">
    <source>
        <dbReference type="ARBA" id="ARBA00023118"/>
    </source>
</evidence>
<feature type="transmembrane region" description="Helical" evidence="9">
    <location>
        <begin position="170"/>
        <end position="191"/>
    </location>
</feature>
<dbReference type="EMBL" id="JAGIOJ010000001">
    <property type="protein sequence ID" value="MBP2399806.1"/>
    <property type="molecule type" value="Genomic_DNA"/>
</dbReference>
<keyword evidence="6" id="KW-0051">Antiviral defense</keyword>
<evidence type="ECO:0000256" key="8">
    <source>
        <dbReference type="SAM" id="MobiDB-lite"/>
    </source>
</evidence>
<feature type="transmembrane region" description="Helical" evidence="9">
    <location>
        <begin position="83"/>
        <end position="106"/>
    </location>
</feature>
<evidence type="ECO:0000256" key="7">
    <source>
        <dbReference type="ARBA" id="ARBA00023136"/>
    </source>
</evidence>
<protein>
    <recommendedName>
        <fullName evidence="10">Pycsar effector protein domain-containing protein</fullName>
    </recommendedName>
</protein>
<dbReference type="Pfam" id="PF18967">
    <property type="entry name" value="PycTM"/>
    <property type="match status" value="1"/>
</dbReference>
<evidence type="ECO:0000256" key="9">
    <source>
        <dbReference type="SAM" id="Phobius"/>
    </source>
</evidence>
<comment type="caution">
    <text evidence="11">The sequence shown here is derived from an EMBL/GenBank/DDBJ whole genome shotgun (WGS) entry which is preliminary data.</text>
</comment>
<organism evidence="11 12">
    <name type="scientific">Glutamicibacter protophormiae</name>
    <name type="common">Brevibacterium protophormiae</name>
    <dbReference type="NCBI Taxonomy" id="37930"/>
    <lineage>
        <taxon>Bacteria</taxon>
        <taxon>Bacillati</taxon>
        <taxon>Actinomycetota</taxon>
        <taxon>Actinomycetes</taxon>
        <taxon>Micrococcales</taxon>
        <taxon>Micrococcaceae</taxon>
        <taxon>Glutamicibacter</taxon>
    </lineage>
</organism>
<reference evidence="11 12" key="1">
    <citation type="submission" date="2021-03" db="EMBL/GenBank/DDBJ databases">
        <title>Sequencing the genomes of 1000 actinobacteria strains.</title>
        <authorList>
            <person name="Klenk H.-P."/>
        </authorList>
    </citation>
    <scope>NUCLEOTIDE SEQUENCE [LARGE SCALE GENOMIC DNA]</scope>
    <source>
        <strain evidence="11 12">DSM 20168</strain>
    </source>
</reference>
<keyword evidence="5 9" id="KW-1133">Transmembrane helix</keyword>
<keyword evidence="2" id="KW-1003">Cell membrane</keyword>
<evidence type="ECO:0000256" key="2">
    <source>
        <dbReference type="ARBA" id="ARBA00022475"/>
    </source>
</evidence>
<comment type="subcellular location">
    <subcellularLocation>
        <location evidence="1">Cell membrane</location>
    </subcellularLocation>
</comment>
<evidence type="ECO:0000313" key="11">
    <source>
        <dbReference type="EMBL" id="MBP2399806.1"/>
    </source>
</evidence>
<accession>A0ABS4XTG7</accession>
<dbReference type="RefSeq" id="WP_188946946.1">
    <property type="nucleotide sequence ID" value="NZ_BMPH01000001.1"/>
</dbReference>
<feature type="transmembrane region" description="Helical" evidence="9">
    <location>
        <begin position="54"/>
        <end position="77"/>
    </location>
</feature>
<feature type="region of interest" description="Disordered" evidence="8">
    <location>
        <begin position="1"/>
        <end position="25"/>
    </location>
</feature>
<dbReference type="Proteomes" id="UP001195422">
    <property type="component" value="Unassembled WGS sequence"/>
</dbReference>
<keyword evidence="3 9" id="KW-0812">Transmembrane</keyword>
<keyword evidence="12" id="KW-1185">Reference proteome</keyword>
<gene>
    <name evidence="11" type="ORF">JOF39_002887</name>
</gene>
<dbReference type="InterPro" id="IPR043760">
    <property type="entry name" value="PycTM_dom"/>
</dbReference>
<proteinExistence type="predicted"/>
<evidence type="ECO:0000256" key="1">
    <source>
        <dbReference type="ARBA" id="ARBA00004236"/>
    </source>
</evidence>
<name>A0ABS4XTG7_GLUPR</name>
<feature type="domain" description="Pycsar effector protein" evidence="10">
    <location>
        <begin position="36"/>
        <end position="189"/>
    </location>
</feature>
<keyword evidence="4" id="KW-0547">Nucleotide-binding</keyword>
<evidence type="ECO:0000256" key="4">
    <source>
        <dbReference type="ARBA" id="ARBA00022741"/>
    </source>
</evidence>
<evidence type="ECO:0000259" key="10">
    <source>
        <dbReference type="Pfam" id="PF18967"/>
    </source>
</evidence>
<evidence type="ECO:0000313" key="12">
    <source>
        <dbReference type="Proteomes" id="UP001195422"/>
    </source>
</evidence>
<keyword evidence="7 9" id="KW-0472">Membrane</keyword>
<evidence type="ECO:0000256" key="5">
    <source>
        <dbReference type="ARBA" id="ARBA00022989"/>
    </source>
</evidence>
<evidence type="ECO:0000256" key="3">
    <source>
        <dbReference type="ARBA" id="ARBA00022692"/>
    </source>
</evidence>